<evidence type="ECO:0000313" key="1">
    <source>
        <dbReference type="EMBL" id="MZI91934.1"/>
    </source>
</evidence>
<evidence type="ECO:0000313" key="2">
    <source>
        <dbReference type="Proteomes" id="UP000462621"/>
    </source>
</evidence>
<keyword evidence="2" id="KW-1185">Reference proteome</keyword>
<protein>
    <submittedName>
        <fullName evidence="1">DUF3861 family protein</fullName>
    </submittedName>
</protein>
<dbReference type="Proteomes" id="UP000462621">
    <property type="component" value="Unassembled WGS sequence"/>
</dbReference>
<dbReference type="EMBL" id="WEKT01000002">
    <property type="protein sequence ID" value="MZI91934.1"/>
    <property type="molecule type" value="Genomic_DNA"/>
</dbReference>
<dbReference type="RefSeq" id="WP_161153247.1">
    <property type="nucleotide sequence ID" value="NZ_WEKT01000002.1"/>
</dbReference>
<accession>A0A7X4LHA6</accession>
<comment type="caution">
    <text evidence="1">The sequence shown here is derived from an EMBL/GenBank/DDBJ whole genome shotgun (WGS) entry which is preliminary data.</text>
</comment>
<dbReference type="InterPro" id="IPR024476">
    <property type="entry name" value="DUF3861"/>
</dbReference>
<name>A0A7X4LHA6_9VIBR</name>
<dbReference type="Pfam" id="PF12977">
    <property type="entry name" value="DUF3861"/>
    <property type="match status" value="1"/>
</dbReference>
<gene>
    <name evidence="1" type="ORF">F9817_01785</name>
</gene>
<reference evidence="1 2" key="1">
    <citation type="submission" date="2019-10" db="EMBL/GenBank/DDBJ databases">
        <title>Vibrio sp. nov. isolated from a shrimp pond.</title>
        <authorList>
            <person name="Gomez-Gil B."/>
            <person name="Enciso-Ibarra J."/>
            <person name="Enciso-Ibarra K."/>
            <person name="Bolan-Mejia C."/>
        </authorList>
    </citation>
    <scope>NUCLEOTIDE SEQUENCE [LARGE SCALE GENOMIC DNA]</scope>
    <source>
        <strain evidence="1 2">CAIM 722</strain>
    </source>
</reference>
<dbReference type="AlphaFoldDB" id="A0A7X4LHA6"/>
<proteinExistence type="predicted"/>
<dbReference type="InterPro" id="IPR038194">
    <property type="entry name" value="DUF3861_sf"/>
</dbReference>
<sequence length="97" mass="11268">MKKNLYHIDIAPLKNKDGSDISSEEHIAFDFESHDDLKQILSKVGIIEGLDKKQTHSFAIGLKMLGEIMLEHRKHPLFHEFSPHFGQFMKKLKQNIK</sequence>
<dbReference type="Gene3D" id="3.10.20.850">
    <property type="entry name" value="Protein of unknown function DUF3861"/>
    <property type="match status" value="1"/>
</dbReference>
<organism evidence="1 2">
    <name type="scientific">Vibrio eleionomae</name>
    <dbReference type="NCBI Taxonomy" id="2653505"/>
    <lineage>
        <taxon>Bacteria</taxon>
        <taxon>Pseudomonadati</taxon>
        <taxon>Pseudomonadota</taxon>
        <taxon>Gammaproteobacteria</taxon>
        <taxon>Vibrionales</taxon>
        <taxon>Vibrionaceae</taxon>
        <taxon>Vibrio</taxon>
    </lineage>
</organism>